<keyword evidence="1" id="KW-1133">Transmembrane helix</keyword>
<feature type="transmembrane region" description="Helical" evidence="1">
    <location>
        <begin position="1446"/>
        <end position="1470"/>
    </location>
</feature>
<feature type="transmembrane region" description="Helical" evidence="1">
    <location>
        <begin position="1203"/>
        <end position="1224"/>
    </location>
</feature>
<reference evidence="2" key="1">
    <citation type="submission" date="2021-01" db="EMBL/GenBank/DDBJ databases">
        <authorList>
            <consortium name="Genoscope - CEA"/>
            <person name="William W."/>
        </authorList>
    </citation>
    <scope>NUCLEOTIDE SEQUENCE</scope>
</reference>
<accession>A0A8S1NBL8</accession>
<feature type="transmembrane region" description="Helical" evidence="1">
    <location>
        <begin position="203"/>
        <end position="222"/>
    </location>
</feature>
<dbReference type="PANTHER" id="PTHR31600:SF2">
    <property type="entry name" value="GAMETE ENRICHED GENE 10 PROTEIN-RELATED"/>
    <property type="match status" value="1"/>
</dbReference>
<comment type="caution">
    <text evidence="2">The sequence shown here is derived from an EMBL/GenBank/DDBJ whole genome shotgun (WGS) entry which is preliminary data.</text>
</comment>
<proteinExistence type="predicted"/>
<evidence type="ECO:0000313" key="2">
    <source>
        <dbReference type="EMBL" id="CAD8086953.1"/>
    </source>
</evidence>
<feature type="transmembrane region" description="Helical" evidence="1">
    <location>
        <begin position="234"/>
        <end position="255"/>
    </location>
</feature>
<feature type="transmembrane region" description="Helical" evidence="1">
    <location>
        <begin position="142"/>
        <end position="161"/>
    </location>
</feature>
<feature type="transmembrane region" description="Helical" evidence="1">
    <location>
        <begin position="38"/>
        <end position="58"/>
    </location>
</feature>
<dbReference type="PANTHER" id="PTHR31600">
    <property type="entry name" value="TINY MACROCYSTS PROTEIN B-RELATED"/>
    <property type="match status" value="1"/>
</dbReference>
<feature type="transmembrane region" description="Helical" evidence="1">
    <location>
        <begin position="1106"/>
        <end position="1129"/>
    </location>
</feature>
<feature type="transmembrane region" description="Helical" evidence="1">
    <location>
        <begin position="1407"/>
        <end position="1426"/>
    </location>
</feature>
<evidence type="ECO:0008006" key="4">
    <source>
        <dbReference type="Google" id="ProtNLM"/>
    </source>
</evidence>
<dbReference type="InterPro" id="IPR052994">
    <property type="entry name" value="Tiny_macrocysts_regulators"/>
</dbReference>
<feature type="transmembrane region" description="Helical" evidence="1">
    <location>
        <begin position="78"/>
        <end position="104"/>
    </location>
</feature>
<keyword evidence="3" id="KW-1185">Reference proteome</keyword>
<feature type="transmembrane region" description="Helical" evidence="1">
    <location>
        <begin position="181"/>
        <end position="197"/>
    </location>
</feature>
<organism evidence="2 3">
    <name type="scientific">Paramecium sonneborni</name>
    <dbReference type="NCBI Taxonomy" id="65129"/>
    <lineage>
        <taxon>Eukaryota</taxon>
        <taxon>Sar</taxon>
        <taxon>Alveolata</taxon>
        <taxon>Ciliophora</taxon>
        <taxon>Intramacronucleata</taxon>
        <taxon>Oligohymenophorea</taxon>
        <taxon>Peniculida</taxon>
        <taxon>Parameciidae</taxon>
        <taxon>Paramecium</taxon>
    </lineage>
</organism>
<evidence type="ECO:0000313" key="3">
    <source>
        <dbReference type="Proteomes" id="UP000692954"/>
    </source>
</evidence>
<protein>
    <recommendedName>
        <fullName evidence="4">Transmembrane protein</fullName>
    </recommendedName>
</protein>
<keyword evidence="1" id="KW-0812">Transmembrane</keyword>
<dbReference type="EMBL" id="CAJJDN010000050">
    <property type="protein sequence ID" value="CAD8086953.1"/>
    <property type="molecule type" value="Genomic_DNA"/>
</dbReference>
<name>A0A8S1NBL8_9CILI</name>
<feature type="transmembrane region" description="Helical" evidence="1">
    <location>
        <begin position="885"/>
        <end position="905"/>
    </location>
</feature>
<dbReference type="OrthoDB" id="300038at2759"/>
<evidence type="ECO:0000256" key="1">
    <source>
        <dbReference type="SAM" id="Phobius"/>
    </source>
</evidence>
<gene>
    <name evidence="2" type="ORF">PSON_ATCC_30995.1.T0500273</name>
</gene>
<keyword evidence="1" id="KW-0472">Membrane</keyword>
<dbReference type="Proteomes" id="UP000692954">
    <property type="component" value="Unassembled WGS sequence"/>
</dbReference>
<feature type="transmembrane region" description="Helical" evidence="1">
    <location>
        <begin position="261"/>
        <end position="279"/>
    </location>
</feature>
<sequence>MKFKIILSLTTNKLFYLSAIADHNRNDNSTNSWNTIKIIIYFIQVLSLLSIDNINIYFDNYILLLAQFITFQQIYNSYYQLLVLIAILIIHIIILLMISLLLYIKNEIIVKSLQFYFTNYDWLFLIPSQILCFIHYNFLITVLSILVLFLSVFQYLISIYIFRNSGFQTQNGRSKYIKIDFIYLFIFEALIFLRAANLQTLSIIKLFLVIAIILIKLFEVLTIQKFSNKSVQNFYQIFIIITFLCIVQEILIHVFNFKSDPYLYTILLLFPLMNFFYVVDKFHKNDAEYFYSNAIQKFNPQCQIKAYQLIFLHKLQCLNVTCPCKKDLRLENKQRVIKFTSQILKLEQQFCYLKYISFQIQNNNKGFKNYLQIMKVVKQQKEIEFYFYDKKIIESFLVIVCEKTKQLYKEIIPNKFSEVVYSLQWFESNCEKIKDQLKILLNIKLQLWTQYITDKIESYQDMLDMQIKISFEIKKIKKELQQFQQDISVFLNQDINLIHNLFYQRVSQILEMSFYSVNQYQSIEKKIKKIIEYEQGQVDLLNYQMFENQKAMQLLVVISKQQRGKIDKISNKWLNIDKFENLTNIMPQQFIELHNQLLDNYCRFGPSKSQIFQSFIKYGETPLVSKVKICLNNYPKYDQELLYLMGTLVKENIGEDQDYMLIGQDFQILGYSEQLWFKIFQHIKFQDDIYELCVFQIIPEIKSILKEHYENMLKYNFLFQNHEKIISHQQKAVLYLNKLMVGSKQIFNSKSYIQLSPQERIEKIDQLCGNYDNFDKCEFQMNLMFSLSENLITFNTKDKQINYIYYWITLNFQETNSFIDKQLNQQQSYEIQVLDENKIKKIEFNQVKMKKSVAKTSSSNQKSNQEIQSFDQIINIVSQLTAYRLLILLSIAYIFLVIIYFILLYQQIQKKEIQQTQCFEYLEYSTSFLDGYGRAMIASRHVIYLRDFNKFLASYNLYSIDSTKIINVTSVDKISFSLYIYKQSIEELIKFYQKETDKLKIYDQQNQKVDLIRINFYRNQTEIQTIESLSQYYKIMLQTLYMAIKSFARDPTLYLIGTTDTYAQVNTRSILYFNFKRVANITLNFMKQCQIDDRLINQSLDFSFNALLIIIYSIILLQIVLFIILYSAIKKKQRFVLAMFCRTSLNEGIEEIAFIQRLLSIIKNSKLWFGLYECGEEDENKITRQYSGRAMKSHISHYLSSRVLFKTIIPLLIVSFGSFLMLHINYIDYSINLSPIVTAALKTQYIRLLFLDTINNWDVYVNQKFYEAMITIQPTASGRFVIMSQNIKHGYQLLRLINVDEENLKINLEELQSEPFSHMIYSQTLEVDSNSLLGKDICLMEIFKCNMNDTVYKERVHFQQMFQIYEVGIINLFKQSISVMNQNDFFNLKDNYQIIQAFERLEKSQDYFFYFLWGFDAFLYQMRLFSDFFIDLSKSQLENLSFNIYILFYIFSTLTILALTSILLIGNIAIQQQFIHTLEMLYQIPKQTIINKQLGRQIKLI</sequence>